<sequence>MNELKFKTAILLALLTCLACISSVFSADTAINTTYVINEPGNYYLTDNITFTTDKVIEITCSNVVLDGQGYFIDGANAVGYGISASEVSNITIKNVNIRNFSGGSEIYFSEVTNSFITNNSLESDGLSFGIQLESYSNNNTITGNTANSNYDGISLQSSSNYNTITGNTANSNANHGILLVSSLNNTITGNTADLNDKYGIYLGSSSNNTLTNNTADSNNLNGIFLYSSLNNTLTNNTADSNNDSGISLQSSSNNTITTNAVNLNNDSGIFLTSSSNYNTITNNTADSNNNSGIYLQSFSNYNTLTNNTADSNNQTGISLAYSSSNTITNNGLNSNVAGSGIYLGSSSNNNTITGNNATSNVNGIYLKSSSNTITGNTADLNSDYGIYLTYSSNNTITNNIFNNSNNFYIASCGLNYWNTSKEQGGGNYWFTPMGTGWSETHSDLNNDGFCDEQYGLYADNIDYLPKSLDTIAPEVTFNSPVNESIYNTSSILINVSAIDSSDVSSVTAEIENVKNVTLSLNGSYYTGNTGNLLDGIYNITVTSKDENGNTNTTKPVIVTIDTTAPKVTINHADNDYNYTTNILNVTINDLSLDTVIAEINNGTTLKNITLNETNGFFVNSTYVFGQGAYSVRIYANDSFGLVNSSETVDFMVDLTKPEVSMETPLNGSIINITNPVLNFTITDNLCESVICNISVNGNIVNSSEVNTLIPLNYTLTLDEGENNISIIVTDNAGNIWENTTTVVVDSTAPQIVFNNVLPYYNYNKSILNVSVIDNTSVTVNANIMHSGFLDSINLTNDSGYFGNSTYEFSEGITWVVVYATDAAGNVNLNNTLIVVDTTNPEVTIKTANLSASKELTINVTASDVNSGNTNISVVDALTGELINSTFNGSVGSYKATLTVPADGIYNVTANATDLAGNSNVTEPITVKVDTTNPNVVINNGFGPYNHNSSILNVSLSDFTLVTVIAEINATENITLENISGNFVNSTYEFSEGLNTVKIYANDSFGHMNSSENITFRIDLNLPVITVNTVEGEYFKNGSNVLNFTVDEDYIDSVTAFNGSTEIPLDNSTGNYLNSVALNEGVYNVKIRINDTAGNIDTENVNFTVDTTAPVLTLNNPVNGTTFTTSSISLNVSANDSLSNVSSVLAQIGSIRNVTLSFDGEYYIGSTGTLSNGNYEIRIIVTDLAGNVNSNETVNFTVAVPSSSSRSSGSSHSSSSDVSDDIESDSVRDAVSDSDVVYGNSFDEGYAQDLKEKLYDSKDYEISGDTIIVGGPKYNVLAKKYDSKFGISISNDYPGENKGIIQVLKVQDNSGSIIQSYTIIYIAGSDRYGTQAALEYFKTLDELPEGPLMIEWTANGPVLA</sequence>
<dbReference type="InterPro" id="IPR051550">
    <property type="entry name" value="SCF-Subunits/Alg-Epimerases"/>
</dbReference>
<name>A0A7J9PM96_METMI</name>
<dbReference type="InterPro" id="IPR039448">
    <property type="entry name" value="Beta_helix"/>
</dbReference>
<dbReference type="NCBIfam" id="TIGR03804">
    <property type="entry name" value="para_beta_helix"/>
    <property type="match status" value="7"/>
</dbReference>
<dbReference type="PANTHER" id="PTHR22990">
    <property type="entry name" value="F-BOX ONLY PROTEIN"/>
    <property type="match status" value="1"/>
</dbReference>
<keyword evidence="2" id="KW-0677">Repeat</keyword>
<evidence type="ECO:0000256" key="1">
    <source>
        <dbReference type="ARBA" id="ARBA00004906"/>
    </source>
</evidence>
<reference evidence="6 7" key="1">
    <citation type="submission" date="2020-07" db="EMBL/GenBank/DDBJ databases">
        <title>Genomic Encyclopedia of Type Strains, Phase IV (KMG-V): Genome sequencing to study the core and pangenomes of soil and plant-associated prokaryotes.</title>
        <authorList>
            <person name="Whitman W."/>
        </authorList>
    </citation>
    <scope>NUCLEOTIDE SEQUENCE [LARGE SCALE GENOMIC DNA]</scope>
    <source>
        <strain evidence="6 7">C13</strain>
    </source>
</reference>
<evidence type="ECO:0000256" key="3">
    <source>
        <dbReference type="ARBA" id="ARBA00022786"/>
    </source>
</evidence>
<dbReference type="SUPFAM" id="SSF51126">
    <property type="entry name" value="Pectin lyase-like"/>
    <property type="match status" value="2"/>
</dbReference>
<dbReference type="InterPro" id="IPR011050">
    <property type="entry name" value="Pectin_lyase_fold/virulence"/>
</dbReference>
<dbReference type="SMART" id="SM00722">
    <property type="entry name" value="CASH"/>
    <property type="match status" value="1"/>
</dbReference>
<evidence type="ECO:0000313" key="6">
    <source>
        <dbReference type="EMBL" id="MBA2864342.1"/>
    </source>
</evidence>
<comment type="pathway">
    <text evidence="1">Protein modification; protein ubiquitination.</text>
</comment>
<feature type="compositionally biased region" description="Low complexity" evidence="4">
    <location>
        <begin position="1202"/>
        <end position="1217"/>
    </location>
</feature>
<dbReference type="InterPro" id="IPR022441">
    <property type="entry name" value="Para_beta_helix_rpt-2"/>
</dbReference>
<dbReference type="Pfam" id="PF13229">
    <property type="entry name" value="Beta_helix"/>
    <property type="match status" value="1"/>
</dbReference>
<evidence type="ECO:0000256" key="2">
    <source>
        <dbReference type="ARBA" id="ARBA00022737"/>
    </source>
</evidence>
<dbReference type="InterPro" id="IPR006626">
    <property type="entry name" value="PbH1"/>
</dbReference>
<feature type="region of interest" description="Disordered" evidence="4">
    <location>
        <begin position="1200"/>
        <end position="1230"/>
    </location>
</feature>
<dbReference type="Gene3D" id="2.160.20.10">
    <property type="entry name" value="Single-stranded right-handed beta-helix, Pectin lyase-like"/>
    <property type="match status" value="2"/>
</dbReference>
<dbReference type="InterPro" id="IPR007742">
    <property type="entry name" value="NosD_dom"/>
</dbReference>
<dbReference type="SMART" id="SM00710">
    <property type="entry name" value="PbH1"/>
    <property type="match status" value="15"/>
</dbReference>
<organism evidence="6 7">
    <name type="scientific">Methanococcus maripaludis</name>
    <name type="common">Methanococcus deltae</name>
    <dbReference type="NCBI Taxonomy" id="39152"/>
    <lineage>
        <taxon>Archaea</taxon>
        <taxon>Methanobacteriati</taxon>
        <taxon>Methanobacteriota</taxon>
        <taxon>Methanomada group</taxon>
        <taxon>Methanococci</taxon>
        <taxon>Methanococcales</taxon>
        <taxon>Methanococcaceae</taxon>
        <taxon>Methanococcus</taxon>
    </lineage>
</organism>
<proteinExistence type="predicted"/>
<feature type="domain" description="Carbohydrate-binding/sugar hydrolysis" evidence="5">
    <location>
        <begin position="127"/>
        <end position="273"/>
    </location>
</feature>
<keyword evidence="3" id="KW-0833">Ubl conjugation pathway</keyword>
<dbReference type="Gene3D" id="2.60.40.10">
    <property type="entry name" value="Immunoglobulins"/>
    <property type="match status" value="5"/>
</dbReference>
<dbReference type="InterPro" id="IPR044016">
    <property type="entry name" value="Big_13"/>
</dbReference>
<dbReference type="Proteomes" id="UP000567099">
    <property type="component" value="Unassembled WGS sequence"/>
</dbReference>
<protein>
    <submittedName>
        <fullName evidence="6">Parallel beta-helix repeat protein</fullName>
    </submittedName>
</protein>
<accession>A0A7J9PM96</accession>
<dbReference type="Pfam" id="PF17957">
    <property type="entry name" value="Big_7"/>
    <property type="match status" value="1"/>
</dbReference>
<dbReference type="InterPro" id="IPR013783">
    <property type="entry name" value="Ig-like_fold"/>
</dbReference>
<dbReference type="Pfam" id="PF19077">
    <property type="entry name" value="Big_13"/>
    <property type="match status" value="1"/>
</dbReference>
<dbReference type="EMBL" id="JACDUO010000001">
    <property type="protein sequence ID" value="MBA2864342.1"/>
    <property type="molecule type" value="Genomic_DNA"/>
</dbReference>
<dbReference type="InterPro" id="IPR006633">
    <property type="entry name" value="Carb-bd_sugar_hydrolysis-dom"/>
</dbReference>
<dbReference type="PANTHER" id="PTHR22990:SF15">
    <property type="entry name" value="F-BOX ONLY PROTEIN 10"/>
    <property type="match status" value="1"/>
</dbReference>
<evidence type="ECO:0000259" key="5">
    <source>
        <dbReference type="SMART" id="SM00722"/>
    </source>
</evidence>
<evidence type="ECO:0000256" key="4">
    <source>
        <dbReference type="SAM" id="MobiDB-lite"/>
    </source>
</evidence>
<dbReference type="RefSeq" id="WP_181505108.1">
    <property type="nucleotide sequence ID" value="NZ_JACDUO010000001.1"/>
</dbReference>
<dbReference type="Pfam" id="PF05048">
    <property type="entry name" value="NosD"/>
    <property type="match status" value="1"/>
</dbReference>
<dbReference type="InterPro" id="IPR012334">
    <property type="entry name" value="Pectin_lyas_fold"/>
</dbReference>
<gene>
    <name evidence="6" type="ORF">HNP94_001342</name>
</gene>
<comment type="caution">
    <text evidence="6">The sequence shown here is derived from an EMBL/GenBank/DDBJ whole genome shotgun (WGS) entry which is preliminary data.</text>
</comment>
<evidence type="ECO:0000313" key="7">
    <source>
        <dbReference type="Proteomes" id="UP000567099"/>
    </source>
</evidence>